<dbReference type="PROSITE" id="PS50995">
    <property type="entry name" value="HTH_MARR_2"/>
    <property type="match status" value="1"/>
</dbReference>
<gene>
    <name evidence="5" type="ORF">DesyoDRAFT_1759</name>
</gene>
<evidence type="ECO:0000256" key="3">
    <source>
        <dbReference type="ARBA" id="ARBA00023163"/>
    </source>
</evidence>
<evidence type="ECO:0000259" key="4">
    <source>
        <dbReference type="PROSITE" id="PS50995"/>
    </source>
</evidence>
<dbReference type="AlphaFoldDB" id="H5Y3B8"/>
<name>H5Y3B8_9FIRM</name>
<evidence type="ECO:0000256" key="1">
    <source>
        <dbReference type="ARBA" id="ARBA00023015"/>
    </source>
</evidence>
<dbReference type="SMART" id="SM00347">
    <property type="entry name" value="HTH_MARR"/>
    <property type="match status" value="1"/>
</dbReference>
<keyword evidence="6" id="KW-1185">Reference proteome</keyword>
<dbReference type="SUPFAM" id="SSF46785">
    <property type="entry name" value="Winged helix' DNA-binding domain"/>
    <property type="match status" value="1"/>
</dbReference>
<evidence type="ECO:0000313" key="6">
    <source>
        <dbReference type="Proteomes" id="UP000005104"/>
    </source>
</evidence>
<sequence>MDTLNESTNVANLFREVMILFRNSMGKVFENSGITPPQGMVLGILSKETKLKITELSSKLSLSNSTTSGIVDRLEKQGMVERVRSETDRRVVYVRISPEFKEIHQSFHNQFEKNIENVMSKGTSEDLAKIYEGLSTLKKLLSD</sequence>
<protein>
    <submittedName>
        <fullName evidence="5">Transcriptional regulator</fullName>
    </submittedName>
</protein>
<organism evidence="5 6">
    <name type="scientific">Desulfosporosinus youngiae DSM 17734</name>
    <dbReference type="NCBI Taxonomy" id="768710"/>
    <lineage>
        <taxon>Bacteria</taxon>
        <taxon>Bacillati</taxon>
        <taxon>Bacillota</taxon>
        <taxon>Clostridia</taxon>
        <taxon>Eubacteriales</taxon>
        <taxon>Desulfitobacteriaceae</taxon>
        <taxon>Desulfosporosinus</taxon>
    </lineage>
</organism>
<keyword evidence="1" id="KW-0805">Transcription regulation</keyword>
<dbReference type="PRINTS" id="PR00598">
    <property type="entry name" value="HTHMARR"/>
</dbReference>
<dbReference type="HOGENOM" id="CLU_083287_27_7_9"/>
<dbReference type="STRING" id="768710.DesyoDRAFT_1759"/>
<dbReference type="InterPro" id="IPR000835">
    <property type="entry name" value="HTH_MarR-typ"/>
</dbReference>
<dbReference type="RefSeq" id="WP_007781850.1">
    <property type="nucleotide sequence ID" value="NZ_CM001441.1"/>
</dbReference>
<evidence type="ECO:0000313" key="5">
    <source>
        <dbReference type="EMBL" id="EHQ88887.1"/>
    </source>
</evidence>
<proteinExistence type="predicted"/>
<dbReference type="PANTHER" id="PTHR42756:SF1">
    <property type="entry name" value="TRANSCRIPTIONAL REPRESSOR OF EMRAB OPERON"/>
    <property type="match status" value="1"/>
</dbReference>
<dbReference type="Gene3D" id="1.10.10.10">
    <property type="entry name" value="Winged helix-like DNA-binding domain superfamily/Winged helix DNA-binding domain"/>
    <property type="match status" value="1"/>
</dbReference>
<dbReference type="GO" id="GO:0003677">
    <property type="term" value="F:DNA binding"/>
    <property type="evidence" value="ECO:0007669"/>
    <property type="project" value="UniProtKB-KW"/>
</dbReference>
<feature type="domain" description="HTH marR-type" evidence="4">
    <location>
        <begin position="10"/>
        <end position="143"/>
    </location>
</feature>
<dbReference type="eggNOG" id="COG1846">
    <property type="taxonomic scope" value="Bacteria"/>
</dbReference>
<dbReference type="PANTHER" id="PTHR42756">
    <property type="entry name" value="TRANSCRIPTIONAL REGULATOR, MARR"/>
    <property type="match status" value="1"/>
</dbReference>
<keyword evidence="3" id="KW-0804">Transcription</keyword>
<accession>H5Y3B8</accession>
<dbReference type="InterPro" id="IPR036390">
    <property type="entry name" value="WH_DNA-bd_sf"/>
</dbReference>
<dbReference type="Proteomes" id="UP000005104">
    <property type="component" value="Chromosome"/>
</dbReference>
<dbReference type="EMBL" id="CM001441">
    <property type="protein sequence ID" value="EHQ88887.1"/>
    <property type="molecule type" value="Genomic_DNA"/>
</dbReference>
<keyword evidence="2" id="KW-0238">DNA-binding</keyword>
<reference evidence="5 6" key="1">
    <citation type="submission" date="2011-11" db="EMBL/GenBank/DDBJ databases">
        <title>The Noncontiguous Finished genome of Desulfosporosinus youngiae DSM 17734.</title>
        <authorList>
            <consortium name="US DOE Joint Genome Institute (JGI-PGF)"/>
            <person name="Lucas S."/>
            <person name="Han J."/>
            <person name="Lapidus A."/>
            <person name="Cheng J.-F."/>
            <person name="Goodwin L."/>
            <person name="Pitluck S."/>
            <person name="Peters L."/>
            <person name="Ovchinnikova G."/>
            <person name="Lu M."/>
            <person name="Land M.L."/>
            <person name="Hauser L."/>
            <person name="Pester M."/>
            <person name="Spring S."/>
            <person name="Ollivier B."/>
            <person name="Rattei T."/>
            <person name="Klenk H.-P."/>
            <person name="Wagner M."/>
            <person name="Loy A."/>
            <person name="Woyke T.J."/>
        </authorList>
    </citation>
    <scope>NUCLEOTIDE SEQUENCE [LARGE SCALE GENOMIC DNA]</scope>
    <source>
        <strain evidence="5 6">DSM 17734</strain>
    </source>
</reference>
<evidence type="ECO:0000256" key="2">
    <source>
        <dbReference type="ARBA" id="ARBA00023125"/>
    </source>
</evidence>
<dbReference type="GO" id="GO:0003700">
    <property type="term" value="F:DNA-binding transcription factor activity"/>
    <property type="evidence" value="ECO:0007669"/>
    <property type="project" value="InterPro"/>
</dbReference>
<dbReference type="OrthoDB" id="49580at2"/>
<dbReference type="InterPro" id="IPR036388">
    <property type="entry name" value="WH-like_DNA-bd_sf"/>
</dbReference>
<dbReference type="Pfam" id="PF01047">
    <property type="entry name" value="MarR"/>
    <property type="match status" value="1"/>
</dbReference>